<dbReference type="SUPFAM" id="SSF160631">
    <property type="entry name" value="SMI1/KNR4-like"/>
    <property type="match status" value="1"/>
</dbReference>
<comment type="caution">
    <text evidence="2">The sequence shown here is derived from an EMBL/GenBank/DDBJ whole genome shotgun (WGS) entry which is preliminary data.</text>
</comment>
<dbReference type="InterPro" id="IPR018958">
    <property type="entry name" value="Knr4/Smi1-like_dom"/>
</dbReference>
<evidence type="ECO:0000259" key="1">
    <source>
        <dbReference type="Pfam" id="PF09346"/>
    </source>
</evidence>
<dbReference type="Proteomes" id="UP001257948">
    <property type="component" value="Unassembled WGS sequence"/>
</dbReference>
<dbReference type="InterPro" id="IPR037883">
    <property type="entry name" value="Knr4/Smi1-like_sf"/>
</dbReference>
<reference evidence="3" key="1">
    <citation type="submission" date="2023-07" db="EMBL/GenBank/DDBJ databases">
        <title>Draft genome sequence of the endophytic actinobacterium Streptomyces justiciae WPN32, a potential antibiotic producer.</title>
        <authorList>
            <person name="Yasawong M."/>
            <person name="Pana W."/>
            <person name="Ganta P."/>
            <person name="Santapan N."/>
            <person name="Songngamsuk T."/>
            <person name="Phatcharaharikarn M."/>
            <person name="Kerdtoob S."/>
            <person name="Nantapong N."/>
        </authorList>
    </citation>
    <scope>NUCLEOTIDE SEQUENCE [LARGE SCALE GENOMIC DNA]</scope>
    <source>
        <strain evidence="3">WPN32</strain>
    </source>
</reference>
<gene>
    <name evidence="2" type="ORF">RQC66_45300</name>
</gene>
<keyword evidence="3" id="KW-1185">Reference proteome</keyword>
<feature type="domain" description="Knr4/Smi1-like" evidence="1">
    <location>
        <begin position="26"/>
        <end position="132"/>
    </location>
</feature>
<dbReference type="RefSeq" id="WP_314208148.1">
    <property type="nucleotide sequence ID" value="NZ_JAVTLL010000096.1"/>
</dbReference>
<protein>
    <recommendedName>
        <fullName evidence="1">Knr4/Smi1-like domain-containing protein</fullName>
    </recommendedName>
</protein>
<organism evidence="2 3">
    <name type="scientific">Streptomyces justiciae</name>
    <dbReference type="NCBI Taxonomy" id="2780140"/>
    <lineage>
        <taxon>Bacteria</taxon>
        <taxon>Bacillati</taxon>
        <taxon>Actinomycetota</taxon>
        <taxon>Actinomycetes</taxon>
        <taxon>Kitasatosporales</taxon>
        <taxon>Streptomycetaceae</taxon>
        <taxon>Streptomyces</taxon>
    </lineage>
</organism>
<accession>A0ABU3M8U4</accession>
<dbReference type="EMBL" id="JAVTLL010000096">
    <property type="protein sequence ID" value="MDT7847937.1"/>
    <property type="molecule type" value="Genomic_DNA"/>
</dbReference>
<sequence>MTAMTAMTDYLQAVFDMLGPGEERYADPAAWLRLEEELGRTLPADYKQIVDAYAPVQINGHLTLSHPNSDWWNLGEEIRSISEVWADSKWESCITGADDDPRVFCQLPQLSFGTTEGLIPIAATDQGAAVFVAPWVHEFPYGVVVQGSEGDWVGHPMTFAEWLYRYLIGEEMAGWDSKAFYPGPVWLEYPPAGPGQPTHEAYGPDRGM</sequence>
<dbReference type="Pfam" id="PF09346">
    <property type="entry name" value="SMI1_KNR4"/>
    <property type="match status" value="1"/>
</dbReference>
<evidence type="ECO:0000313" key="2">
    <source>
        <dbReference type="EMBL" id="MDT7847937.1"/>
    </source>
</evidence>
<name>A0ABU3M8U4_9ACTN</name>
<evidence type="ECO:0000313" key="3">
    <source>
        <dbReference type="Proteomes" id="UP001257948"/>
    </source>
</evidence>
<proteinExistence type="predicted"/>